<gene>
    <name evidence="1" type="ORF">LF1_36350</name>
</gene>
<evidence type="ECO:0000313" key="2">
    <source>
        <dbReference type="Proteomes" id="UP000322699"/>
    </source>
</evidence>
<name>A0A5B1CLA1_9BACT</name>
<accession>A0A5B1CLA1</accession>
<keyword evidence="2" id="KW-1185">Reference proteome</keyword>
<reference evidence="1 2" key="1">
    <citation type="submission" date="2019-08" db="EMBL/GenBank/DDBJ databases">
        <title>Deep-cultivation of Planctomycetes and their phenomic and genomic characterization uncovers novel biology.</title>
        <authorList>
            <person name="Wiegand S."/>
            <person name="Jogler M."/>
            <person name="Boedeker C."/>
            <person name="Pinto D."/>
            <person name="Vollmers J."/>
            <person name="Rivas-Marin E."/>
            <person name="Kohn T."/>
            <person name="Peeters S.H."/>
            <person name="Heuer A."/>
            <person name="Rast P."/>
            <person name="Oberbeckmann S."/>
            <person name="Bunk B."/>
            <person name="Jeske O."/>
            <person name="Meyerdierks A."/>
            <person name="Storesund J.E."/>
            <person name="Kallscheuer N."/>
            <person name="Luecker S."/>
            <person name="Lage O.M."/>
            <person name="Pohl T."/>
            <person name="Merkel B.J."/>
            <person name="Hornburger P."/>
            <person name="Mueller R.-W."/>
            <person name="Bruemmer F."/>
            <person name="Labrenz M."/>
            <person name="Spormann A.M."/>
            <person name="Op Den Camp H."/>
            <person name="Overmann J."/>
            <person name="Amann R."/>
            <person name="Jetten M.S.M."/>
            <person name="Mascher T."/>
            <person name="Medema M.H."/>
            <person name="Devos D.P."/>
            <person name="Kaster A.-K."/>
            <person name="Ovreas L."/>
            <person name="Rohde M."/>
            <person name="Galperin M.Y."/>
            <person name="Jogler C."/>
        </authorList>
    </citation>
    <scope>NUCLEOTIDE SEQUENCE [LARGE SCALE GENOMIC DNA]</scope>
    <source>
        <strain evidence="1 2">LF1</strain>
    </source>
</reference>
<dbReference type="Proteomes" id="UP000322699">
    <property type="component" value="Unassembled WGS sequence"/>
</dbReference>
<comment type="caution">
    <text evidence="1">The sequence shown here is derived from an EMBL/GenBank/DDBJ whole genome shotgun (WGS) entry which is preliminary data.</text>
</comment>
<organism evidence="1 2">
    <name type="scientific">Rubripirellula obstinata</name>
    <dbReference type="NCBI Taxonomy" id="406547"/>
    <lineage>
        <taxon>Bacteria</taxon>
        <taxon>Pseudomonadati</taxon>
        <taxon>Planctomycetota</taxon>
        <taxon>Planctomycetia</taxon>
        <taxon>Pirellulales</taxon>
        <taxon>Pirellulaceae</taxon>
        <taxon>Rubripirellula</taxon>
    </lineage>
</organism>
<proteinExistence type="predicted"/>
<evidence type="ECO:0000313" key="1">
    <source>
        <dbReference type="EMBL" id="KAA1261091.1"/>
    </source>
</evidence>
<dbReference type="EMBL" id="VRLW01000001">
    <property type="protein sequence ID" value="KAA1261091.1"/>
    <property type="molecule type" value="Genomic_DNA"/>
</dbReference>
<sequence>MPTRLNSLETLHGVGIAPRVVLGPAARWRRMVAFIEKCPNCDASCVLKQACSARSLRAFDLIANTTTYRWDFDEHHNF</sequence>
<dbReference type="AlphaFoldDB" id="A0A5B1CLA1"/>
<protein>
    <submittedName>
        <fullName evidence="1">Uncharacterized protein</fullName>
    </submittedName>
</protein>